<comment type="caution">
    <text evidence="3">The sequence shown here is derived from an EMBL/GenBank/DDBJ whole genome shotgun (WGS) entry which is preliminary data.</text>
</comment>
<dbReference type="Pfam" id="PF18312">
    <property type="entry name" value="ScsC_N"/>
    <property type="match status" value="1"/>
</dbReference>
<keyword evidence="4" id="KW-1185">Reference proteome</keyword>
<dbReference type="InterPro" id="IPR041205">
    <property type="entry name" value="ScsC_N"/>
</dbReference>
<dbReference type="InterPro" id="IPR051470">
    <property type="entry name" value="Thiol:disulfide_interchange"/>
</dbReference>
<feature type="chain" id="PRO_5035263803" evidence="1">
    <location>
        <begin position="21"/>
        <end position="261"/>
    </location>
</feature>
<dbReference type="PANTHER" id="PTHR35272">
    <property type="entry name" value="THIOL:DISULFIDE INTERCHANGE PROTEIN DSBC-RELATED"/>
    <property type="match status" value="1"/>
</dbReference>
<dbReference type="Proteomes" id="UP000613582">
    <property type="component" value="Unassembled WGS sequence"/>
</dbReference>
<evidence type="ECO:0000256" key="1">
    <source>
        <dbReference type="SAM" id="SignalP"/>
    </source>
</evidence>
<dbReference type="InterPro" id="IPR013766">
    <property type="entry name" value="Thioredoxin_domain"/>
</dbReference>
<dbReference type="AlphaFoldDB" id="A0A8J2Y3A9"/>
<evidence type="ECO:0000313" key="4">
    <source>
        <dbReference type="Proteomes" id="UP000613582"/>
    </source>
</evidence>
<dbReference type="SUPFAM" id="SSF52833">
    <property type="entry name" value="Thioredoxin-like"/>
    <property type="match status" value="1"/>
</dbReference>
<reference evidence="3" key="2">
    <citation type="submission" date="2020-09" db="EMBL/GenBank/DDBJ databases">
        <authorList>
            <person name="Sun Q."/>
            <person name="Zhou Y."/>
        </authorList>
    </citation>
    <scope>NUCLEOTIDE SEQUENCE</scope>
    <source>
        <strain evidence="3">CGMCC 1.12921</strain>
    </source>
</reference>
<dbReference type="RefSeq" id="WP_188160025.1">
    <property type="nucleotide sequence ID" value="NZ_BMGH01000001.1"/>
</dbReference>
<organism evidence="3 4">
    <name type="scientific">Aquisalinus flavus</name>
    <dbReference type="NCBI Taxonomy" id="1526572"/>
    <lineage>
        <taxon>Bacteria</taxon>
        <taxon>Pseudomonadati</taxon>
        <taxon>Pseudomonadota</taxon>
        <taxon>Alphaproteobacteria</taxon>
        <taxon>Parvularculales</taxon>
        <taxon>Parvularculaceae</taxon>
        <taxon>Aquisalinus</taxon>
    </lineage>
</organism>
<evidence type="ECO:0000313" key="3">
    <source>
        <dbReference type="EMBL" id="GGD01646.1"/>
    </source>
</evidence>
<accession>A0A8J2Y3A9</accession>
<dbReference type="Pfam" id="PF01323">
    <property type="entry name" value="DSBA"/>
    <property type="match status" value="1"/>
</dbReference>
<protein>
    <submittedName>
        <fullName evidence="3">DSBA oxidoreductase</fullName>
    </submittedName>
</protein>
<gene>
    <name evidence="3" type="ORF">GCM10011342_08360</name>
</gene>
<feature type="signal peptide" evidence="1">
    <location>
        <begin position="1"/>
        <end position="20"/>
    </location>
</feature>
<dbReference type="PROSITE" id="PS51352">
    <property type="entry name" value="THIOREDOXIN_2"/>
    <property type="match status" value="1"/>
</dbReference>
<reference evidence="3" key="1">
    <citation type="journal article" date="2014" name="Int. J. Syst. Evol. Microbiol.">
        <title>Complete genome sequence of Corynebacterium casei LMG S-19264T (=DSM 44701T), isolated from a smear-ripened cheese.</title>
        <authorList>
            <consortium name="US DOE Joint Genome Institute (JGI-PGF)"/>
            <person name="Walter F."/>
            <person name="Albersmeier A."/>
            <person name="Kalinowski J."/>
            <person name="Ruckert C."/>
        </authorList>
    </citation>
    <scope>NUCLEOTIDE SEQUENCE</scope>
    <source>
        <strain evidence="3">CGMCC 1.12921</strain>
    </source>
</reference>
<dbReference type="Gene3D" id="3.40.30.10">
    <property type="entry name" value="Glutaredoxin"/>
    <property type="match status" value="1"/>
</dbReference>
<dbReference type="InterPro" id="IPR001853">
    <property type="entry name" value="DSBA-like_thioredoxin_dom"/>
</dbReference>
<keyword evidence="1" id="KW-0732">Signal</keyword>
<proteinExistence type="predicted"/>
<name>A0A8J2Y3A9_9PROT</name>
<sequence length="261" mass="28139">MTFKTALLSAAAIAAAGALGYSLMSSGTAQQKIAVEDREVIEQIIREYLVENPQVVIDALDRYSELEALRAEAEAMAGLDVHLDTLISGVDGFADGAPASEAKVYVIELFDYHCGFCKQATEYVYDLLAEEDDVRVVFRELPILREESDYAAMAALAARDQDKYSELHFAMMDASGILTPERIASIAADIGIDVEAMTNTIDASGYDAVLARTRDIAIDLGVTGTPAFVIASADGSYSRMISGWQPETLSQSIEEARKSAS</sequence>
<dbReference type="EMBL" id="BMGH01000001">
    <property type="protein sequence ID" value="GGD01646.1"/>
    <property type="molecule type" value="Genomic_DNA"/>
</dbReference>
<feature type="domain" description="Thioredoxin" evidence="2">
    <location>
        <begin position="57"/>
        <end position="206"/>
    </location>
</feature>
<dbReference type="InterPro" id="IPR036249">
    <property type="entry name" value="Thioredoxin-like_sf"/>
</dbReference>
<dbReference type="GO" id="GO:0016491">
    <property type="term" value="F:oxidoreductase activity"/>
    <property type="evidence" value="ECO:0007669"/>
    <property type="project" value="InterPro"/>
</dbReference>
<dbReference type="PANTHER" id="PTHR35272:SF3">
    <property type="entry name" value="THIOL:DISULFIDE INTERCHANGE PROTEIN DSBC"/>
    <property type="match status" value="1"/>
</dbReference>
<evidence type="ECO:0000259" key="2">
    <source>
        <dbReference type="PROSITE" id="PS51352"/>
    </source>
</evidence>